<gene>
    <name evidence="2" type="ORF">A2311_02100</name>
</gene>
<dbReference type="AlphaFoldDB" id="A0A1F4TVS0"/>
<dbReference type="STRING" id="1802583.A2311_02100"/>
<keyword evidence="1" id="KW-0812">Transmembrane</keyword>
<dbReference type="Gene3D" id="1.20.58.1610">
    <property type="entry name" value="NADH:ubiquinone/plastoquinone oxidoreductase, chain 3"/>
    <property type="match status" value="1"/>
</dbReference>
<dbReference type="InterPro" id="IPR038430">
    <property type="entry name" value="NDAH_ubi_oxred_su3_sf"/>
</dbReference>
<keyword evidence="1" id="KW-1133">Transmembrane helix</keyword>
<accession>A0A1F4TVS0</accession>
<feature type="transmembrane region" description="Helical" evidence="1">
    <location>
        <begin position="87"/>
        <end position="108"/>
    </location>
</feature>
<evidence type="ECO:0000256" key="1">
    <source>
        <dbReference type="SAM" id="Phobius"/>
    </source>
</evidence>
<keyword evidence="1" id="KW-0472">Membrane</keyword>
<feature type="transmembrane region" description="Helical" evidence="1">
    <location>
        <begin position="62"/>
        <end position="81"/>
    </location>
</feature>
<proteinExistence type="predicted"/>
<evidence type="ECO:0008006" key="4">
    <source>
        <dbReference type="Google" id="ProtNLM"/>
    </source>
</evidence>
<feature type="transmembrane region" description="Helical" evidence="1">
    <location>
        <begin position="12"/>
        <end position="31"/>
    </location>
</feature>
<organism evidence="2 3">
    <name type="scientific">candidate division WOR-1 bacterium RIFOXYB2_FULL_48_7</name>
    <dbReference type="NCBI Taxonomy" id="1802583"/>
    <lineage>
        <taxon>Bacteria</taxon>
        <taxon>Bacillati</taxon>
        <taxon>Saganbacteria</taxon>
    </lineage>
</organism>
<dbReference type="Proteomes" id="UP000178951">
    <property type="component" value="Unassembled WGS sequence"/>
</dbReference>
<comment type="caution">
    <text evidence="2">The sequence shown here is derived from an EMBL/GenBank/DDBJ whole genome shotgun (WGS) entry which is preliminary data.</text>
</comment>
<reference evidence="2 3" key="1">
    <citation type="journal article" date="2016" name="Nat. Commun.">
        <title>Thousands of microbial genomes shed light on interconnected biogeochemical processes in an aquifer system.</title>
        <authorList>
            <person name="Anantharaman K."/>
            <person name="Brown C.T."/>
            <person name="Hug L.A."/>
            <person name="Sharon I."/>
            <person name="Castelle C.J."/>
            <person name="Probst A.J."/>
            <person name="Thomas B.C."/>
            <person name="Singh A."/>
            <person name="Wilkins M.J."/>
            <person name="Karaoz U."/>
            <person name="Brodie E.L."/>
            <person name="Williams K.H."/>
            <person name="Hubbard S.S."/>
            <person name="Banfield J.F."/>
        </authorList>
    </citation>
    <scope>NUCLEOTIDE SEQUENCE [LARGE SCALE GENOMIC DNA]</scope>
</reference>
<protein>
    <recommendedName>
        <fullName evidence="4">NADH-quinone oxidoreductase subunit</fullName>
    </recommendedName>
</protein>
<sequence>MNHWLLLPPLTFLVMLAFILALNYVLSLFALKVGPRTAESGTPYACGETAFDPMAQPDYSQFFPFAFFFTIAHVATMMLITVPMETFNILILALLYLFAVIVGLFTLLGG</sequence>
<dbReference type="EMBL" id="MEUF01000005">
    <property type="protein sequence ID" value="OGC36808.1"/>
    <property type="molecule type" value="Genomic_DNA"/>
</dbReference>
<name>A0A1F4TVS0_UNCSA</name>
<evidence type="ECO:0000313" key="2">
    <source>
        <dbReference type="EMBL" id="OGC36808.1"/>
    </source>
</evidence>
<evidence type="ECO:0000313" key="3">
    <source>
        <dbReference type="Proteomes" id="UP000178951"/>
    </source>
</evidence>